<evidence type="ECO:0008006" key="3">
    <source>
        <dbReference type="Google" id="ProtNLM"/>
    </source>
</evidence>
<comment type="caution">
    <text evidence="1">The sequence shown here is derived from an EMBL/GenBank/DDBJ whole genome shotgun (WGS) entry which is preliminary data.</text>
</comment>
<sequence>MTSDKEKHMTLKNVLTRLTVFGVLIGGLTLAGTHTAEAVEGGRPIPPGPNGPIIDRDCQRMAGHEARFRWFWNPHTHTWDEVKPNYWMC</sequence>
<dbReference type="EMBL" id="QFZU02000002">
    <property type="protein sequence ID" value="RGA06983.1"/>
    <property type="molecule type" value="Genomic_DNA"/>
</dbReference>
<name>A0ABX9LSK5_9ACTN</name>
<evidence type="ECO:0000313" key="2">
    <source>
        <dbReference type="Proteomes" id="UP000262538"/>
    </source>
</evidence>
<dbReference type="RefSeq" id="WP_111697264.1">
    <property type="nucleotide sequence ID" value="NZ_QFZU02000002.1"/>
</dbReference>
<protein>
    <recommendedName>
        <fullName evidence="3">Secreted protein</fullName>
    </recommendedName>
</protein>
<reference evidence="1 2" key="1">
    <citation type="submission" date="2018-08" db="EMBL/GenBank/DDBJ databases">
        <title>Microbispora. triticiradicis sp. nov., a novel actinomycete isolated from the root of wheat (Triticum aestivum L.)).</title>
        <authorList>
            <person name="Han C."/>
        </authorList>
    </citation>
    <scope>NUCLEOTIDE SEQUENCE [LARGE SCALE GENOMIC DNA]</scope>
    <source>
        <strain evidence="1 2">NEAU-HRDPA2-9</strain>
    </source>
</reference>
<dbReference type="Proteomes" id="UP000262538">
    <property type="component" value="Unassembled WGS sequence"/>
</dbReference>
<proteinExistence type="predicted"/>
<organism evidence="1 2">
    <name type="scientific">Microbispora triticiradicis</name>
    <dbReference type="NCBI Taxonomy" id="2200763"/>
    <lineage>
        <taxon>Bacteria</taxon>
        <taxon>Bacillati</taxon>
        <taxon>Actinomycetota</taxon>
        <taxon>Actinomycetes</taxon>
        <taxon>Streptosporangiales</taxon>
        <taxon>Streptosporangiaceae</taxon>
        <taxon>Microbispora</taxon>
    </lineage>
</organism>
<keyword evidence="2" id="KW-1185">Reference proteome</keyword>
<gene>
    <name evidence="1" type="ORF">DI270_000530</name>
</gene>
<evidence type="ECO:0000313" key="1">
    <source>
        <dbReference type="EMBL" id="RGA06983.1"/>
    </source>
</evidence>
<accession>A0ABX9LSK5</accession>